<name>A0A6L3B2N5_AZOBR</name>
<evidence type="ECO:0000313" key="3">
    <source>
        <dbReference type="Proteomes" id="UP000476837"/>
    </source>
</evidence>
<comment type="caution">
    <text evidence="2">The sequence shown here is derived from an EMBL/GenBank/DDBJ whole genome shotgun (WGS) entry which is preliminary data.</text>
</comment>
<dbReference type="AlphaFoldDB" id="A0A6L3B2N5"/>
<dbReference type="InterPro" id="IPR013321">
    <property type="entry name" value="Arc_rbn_hlx_hlx"/>
</dbReference>
<feature type="domain" description="Antitoxin FitA-like ribbon-helix-helix" evidence="1">
    <location>
        <begin position="4"/>
        <end position="40"/>
    </location>
</feature>
<dbReference type="InterPro" id="IPR053853">
    <property type="entry name" value="FitA-like_RHH"/>
</dbReference>
<reference evidence="2 3" key="1">
    <citation type="submission" date="2018-07" db="EMBL/GenBank/DDBJ databases">
        <title>Genome sequence of Roseomonas fauriae ATCC 49958.</title>
        <authorList>
            <person name="Sant'Anna F.H."/>
            <person name="Baldani J.I."/>
            <person name="Zilli J.E."/>
            <person name="Reis V.M."/>
            <person name="Hartmann A."/>
            <person name="Cruz L."/>
            <person name="de Souza E.M."/>
            <person name="de Oliveira Pedrosa F."/>
            <person name="Passaglia L.M.P."/>
        </authorList>
    </citation>
    <scope>NUCLEOTIDE SEQUENCE [LARGE SCALE GENOMIC DNA]</scope>
    <source>
        <strain evidence="2 3">ATCC 49958</strain>
    </source>
</reference>
<protein>
    <submittedName>
        <fullName evidence="2">Plasmid stabilization protein</fullName>
    </submittedName>
</protein>
<proteinExistence type="predicted"/>
<dbReference type="Pfam" id="PF22513">
    <property type="entry name" value="FitA-like_RHH"/>
    <property type="match status" value="1"/>
</dbReference>
<dbReference type="SUPFAM" id="SSF47598">
    <property type="entry name" value="Ribbon-helix-helix"/>
    <property type="match status" value="1"/>
</dbReference>
<sequence length="84" mass="9366">MGMITVRDIDDSVLKALTDRASAAGRSLEEEVRETLAQSVRRSHEDFWERADRLRASFGGSVVSDSGVISAEMREERSQRLGEP</sequence>
<dbReference type="EMBL" id="QOKV01000004">
    <property type="protein sequence ID" value="KAA0686673.1"/>
    <property type="molecule type" value="Genomic_DNA"/>
</dbReference>
<gene>
    <name evidence="2" type="ORF">DS837_09465</name>
</gene>
<dbReference type="Proteomes" id="UP000476837">
    <property type="component" value="Unassembled WGS sequence"/>
</dbReference>
<organism evidence="2 3">
    <name type="scientific">Azospirillum brasilense</name>
    <dbReference type="NCBI Taxonomy" id="192"/>
    <lineage>
        <taxon>Bacteria</taxon>
        <taxon>Pseudomonadati</taxon>
        <taxon>Pseudomonadota</taxon>
        <taxon>Alphaproteobacteria</taxon>
        <taxon>Rhodospirillales</taxon>
        <taxon>Azospirillaceae</taxon>
        <taxon>Azospirillum</taxon>
    </lineage>
</organism>
<accession>A0A6L3B2N5</accession>
<dbReference type="InterPro" id="IPR010985">
    <property type="entry name" value="Ribbon_hlx_hlx"/>
</dbReference>
<dbReference type="RefSeq" id="WP_149164523.1">
    <property type="nucleotide sequence ID" value="NZ_QOKV01000004.1"/>
</dbReference>
<dbReference type="Gene3D" id="1.10.1220.10">
    <property type="entry name" value="Met repressor-like"/>
    <property type="match status" value="1"/>
</dbReference>
<evidence type="ECO:0000313" key="2">
    <source>
        <dbReference type="EMBL" id="KAA0686673.1"/>
    </source>
</evidence>
<dbReference type="GO" id="GO:0006355">
    <property type="term" value="P:regulation of DNA-templated transcription"/>
    <property type="evidence" value="ECO:0007669"/>
    <property type="project" value="InterPro"/>
</dbReference>
<evidence type="ECO:0000259" key="1">
    <source>
        <dbReference type="Pfam" id="PF22513"/>
    </source>
</evidence>